<dbReference type="Proteomes" id="UP000474175">
    <property type="component" value="Unassembled WGS sequence"/>
</dbReference>
<name>A0A6L9LBR5_9BACT</name>
<gene>
    <name evidence="1" type="ORF">GK108_13630</name>
</gene>
<sequence length="165" mass="18106">MNLYPINSVSIWLLIQLCLLSLSSKGQHMPFKGANVILITTDLADKESYIAIAQVLSEESISYAASNNMLLIQSTDQSFNGKKDIVFDGQLSVSAGLVTLTGMMRNKNESAQSQPIATTVPIAYNKAKSSIQQIGFTYMNDLAQKLQRVLHGVISYKLQAVAKYQ</sequence>
<evidence type="ECO:0000313" key="1">
    <source>
        <dbReference type="EMBL" id="NDU95918.1"/>
    </source>
</evidence>
<protein>
    <submittedName>
        <fullName evidence="1">Uncharacterized protein</fullName>
    </submittedName>
</protein>
<dbReference type="EMBL" id="JAAFZH010000005">
    <property type="protein sequence ID" value="NDU95918.1"/>
    <property type="molecule type" value="Genomic_DNA"/>
</dbReference>
<keyword evidence="2" id="KW-1185">Reference proteome</keyword>
<comment type="caution">
    <text evidence="1">The sequence shown here is derived from an EMBL/GenBank/DDBJ whole genome shotgun (WGS) entry which is preliminary data.</text>
</comment>
<organism evidence="1 2">
    <name type="scientific">Spirosoma terrae</name>
    <dbReference type="NCBI Taxonomy" id="1968276"/>
    <lineage>
        <taxon>Bacteria</taxon>
        <taxon>Pseudomonadati</taxon>
        <taxon>Bacteroidota</taxon>
        <taxon>Cytophagia</taxon>
        <taxon>Cytophagales</taxon>
        <taxon>Cytophagaceae</taxon>
        <taxon>Spirosoma</taxon>
    </lineage>
</organism>
<dbReference type="RefSeq" id="WP_163948925.1">
    <property type="nucleotide sequence ID" value="NZ_JAAFZH010000005.1"/>
</dbReference>
<evidence type="ECO:0000313" key="2">
    <source>
        <dbReference type="Proteomes" id="UP000474175"/>
    </source>
</evidence>
<accession>A0A6L9LBR5</accession>
<reference evidence="1 2" key="1">
    <citation type="submission" date="2020-02" db="EMBL/GenBank/DDBJ databases">
        <title>Draft genome sequence of two Spirosoma agri KCTC 52727 and Spirosoma terrae KCTC 52035.</title>
        <authorList>
            <person name="Rojas J."/>
            <person name="Ambika Manirajan B."/>
            <person name="Suarez C."/>
            <person name="Ratering S."/>
            <person name="Schnell S."/>
        </authorList>
    </citation>
    <scope>NUCLEOTIDE SEQUENCE [LARGE SCALE GENOMIC DNA]</scope>
    <source>
        <strain evidence="1 2">KCTC 52035</strain>
    </source>
</reference>
<dbReference type="AlphaFoldDB" id="A0A6L9LBR5"/>
<proteinExistence type="predicted"/>